<dbReference type="Gene3D" id="2.160.10.10">
    <property type="entry name" value="Hexapeptide repeat proteins"/>
    <property type="match status" value="1"/>
</dbReference>
<protein>
    <recommendedName>
        <fullName evidence="5">Acetyltransferase</fullName>
        <ecNumber evidence="5">2.3.1.-</ecNumber>
    </recommendedName>
</protein>
<evidence type="ECO:0000256" key="4">
    <source>
        <dbReference type="ARBA" id="ARBA00023315"/>
    </source>
</evidence>
<evidence type="ECO:0000313" key="7">
    <source>
        <dbReference type="EMBL" id="HIQ96544.1"/>
    </source>
</evidence>
<dbReference type="SMART" id="SM01266">
    <property type="entry name" value="Mac"/>
    <property type="match status" value="1"/>
</dbReference>
<keyword evidence="3" id="KW-0677">Repeat</keyword>
<dbReference type="Proteomes" id="UP000886886">
    <property type="component" value="Unassembled WGS sequence"/>
</dbReference>
<feature type="domain" description="Maltose/galactoside acetyltransferase" evidence="6">
    <location>
        <begin position="4"/>
        <end position="58"/>
    </location>
</feature>
<dbReference type="EMBL" id="DVFT01000124">
    <property type="protein sequence ID" value="HIQ96544.1"/>
    <property type="molecule type" value="Genomic_DNA"/>
</dbReference>
<keyword evidence="2 5" id="KW-0808">Transferase</keyword>
<dbReference type="PROSITE" id="PS00101">
    <property type="entry name" value="HEXAPEP_TRANSFERASES"/>
    <property type="match status" value="1"/>
</dbReference>
<evidence type="ECO:0000259" key="6">
    <source>
        <dbReference type="SMART" id="SM01266"/>
    </source>
</evidence>
<evidence type="ECO:0000256" key="5">
    <source>
        <dbReference type="RuleBase" id="RU367021"/>
    </source>
</evidence>
<reference evidence="7" key="1">
    <citation type="submission" date="2020-10" db="EMBL/GenBank/DDBJ databases">
        <authorList>
            <person name="Gilroy R."/>
        </authorList>
    </citation>
    <scope>NUCLEOTIDE SEQUENCE</scope>
    <source>
        <strain evidence="7">ChiSjej3B21-11622</strain>
    </source>
</reference>
<proteinExistence type="inferred from homology"/>
<dbReference type="Pfam" id="PF00132">
    <property type="entry name" value="Hexapep"/>
    <property type="match status" value="1"/>
</dbReference>
<dbReference type="InterPro" id="IPR011004">
    <property type="entry name" value="Trimer_LpxA-like_sf"/>
</dbReference>
<dbReference type="PANTHER" id="PTHR43017:SF1">
    <property type="entry name" value="ACETYLTRANSFERASE YJL218W-RELATED"/>
    <property type="match status" value="1"/>
</dbReference>
<comment type="similarity">
    <text evidence="1 5">Belongs to the transferase hexapeptide repeat family.</text>
</comment>
<name>A0A9D1D281_9FIRM</name>
<dbReference type="GO" id="GO:0008870">
    <property type="term" value="F:galactoside O-acetyltransferase activity"/>
    <property type="evidence" value="ECO:0007669"/>
    <property type="project" value="TreeGrafter"/>
</dbReference>
<dbReference type="InterPro" id="IPR018357">
    <property type="entry name" value="Hexapep_transf_CS"/>
</dbReference>
<dbReference type="EC" id="2.3.1.-" evidence="5"/>
<evidence type="ECO:0000256" key="1">
    <source>
        <dbReference type="ARBA" id="ARBA00007274"/>
    </source>
</evidence>
<evidence type="ECO:0000313" key="8">
    <source>
        <dbReference type="Proteomes" id="UP000886886"/>
    </source>
</evidence>
<sequence>MDEKEKMLNGELYFPNGDDILEEQFACLELLYDYNQTRPSEGKKREALLKKMFAELGEHCYVEPPLRANWGGHHVHFGDYVYANFNLTLVDDTHIYVGHHTMFGPNVTVATAGHPILPKIRQELYQYNIPVHIGNNCWIGAGSIILPEVTIGDNTVIGAGSVVTKDIPANVVAVGNPCRVLREIGERDREYYYRDRKIPTTSWTWKRFRIIISKAKKS</sequence>
<evidence type="ECO:0000256" key="3">
    <source>
        <dbReference type="ARBA" id="ARBA00022737"/>
    </source>
</evidence>
<accession>A0A9D1D281</accession>
<dbReference type="InterPro" id="IPR039369">
    <property type="entry name" value="LacA-like"/>
</dbReference>
<dbReference type="Pfam" id="PF12464">
    <property type="entry name" value="Mac"/>
    <property type="match status" value="1"/>
</dbReference>
<dbReference type="AlphaFoldDB" id="A0A9D1D281"/>
<organism evidence="7 8">
    <name type="scientific">Candidatus Limivivens merdigallinarum</name>
    <dbReference type="NCBI Taxonomy" id="2840859"/>
    <lineage>
        <taxon>Bacteria</taxon>
        <taxon>Bacillati</taxon>
        <taxon>Bacillota</taxon>
        <taxon>Clostridia</taxon>
        <taxon>Lachnospirales</taxon>
        <taxon>Lachnospiraceae</taxon>
        <taxon>Lachnospiraceae incertae sedis</taxon>
        <taxon>Candidatus Limivivens</taxon>
    </lineage>
</organism>
<comment type="caution">
    <text evidence="7">The sequence shown here is derived from an EMBL/GenBank/DDBJ whole genome shotgun (WGS) entry which is preliminary data.</text>
</comment>
<keyword evidence="4 5" id="KW-0012">Acyltransferase</keyword>
<dbReference type="InterPro" id="IPR024688">
    <property type="entry name" value="Mac_dom"/>
</dbReference>
<dbReference type="FunFam" id="2.160.10.10:FF:000025">
    <property type="entry name" value="Hexapeptide-repeat containing-acetyltransferase"/>
    <property type="match status" value="1"/>
</dbReference>
<reference evidence="7" key="2">
    <citation type="journal article" date="2021" name="PeerJ">
        <title>Extensive microbial diversity within the chicken gut microbiome revealed by metagenomics and culture.</title>
        <authorList>
            <person name="Gilroy R."/>
            <person name="Ravi A."/>
            <person name="Getino M."/>
            <person name="Pursley I."/>
            <person name="Horton D.L."/>
            <person name="Alikhan N.F."/>
            <person name="Baker D."/>
            <person name="Gharbi K."/>
            <person name="Hall N."/>
            <person name="Watson M."/>
            <person name="Adriaenssens E.M."/>
            <person name="Foster-Nyarko E."/>
            <person name="Jarju S."/>
            <person name="Secka A."/>
            <person name="Antonio M."/>
            <person name="Oren A."/>
            <person name="Chaudhuri R.R."/>
            <person name="La Ragione R."/>
            <person name="Hildebrand F."/>
            <person name="Pallen M.J."/>
        </authorList>
    </citation>
    <scope>NUCLEOTIDE SEQUENCE</scope>
    <source>
        <strain evidence="7">ChiSjej3B21-11622</strain>
    </source>
</reference>
<gene>
    <name evidence="7" type="ORF">IAB26_08275</name>
</gene>
<evidence type="ECO:0000256" key="2">
    <source>
        <dbReference type="ARBA" id="ARBA00022679"/>
    </source>
</evidence>
<dbReference type="PANTHER" id="PTHR43017">
    <property type="entry name" value="GALACTOSIDE O-ACETYLTRANSFERASE"/>
    <property type="match status" value="1"/>
</dbReference>
<dbReference type="SUPFAM" id="SSF51161">
    <property type="entry name" value="Trimeric LpxA-like enzymes"/>
    <property type="match status" value="1"/>
</dbReference>
<dbReference type="CDD" id="cd03357">
    <property type="entry name" value="LbH_MAT_GAT"/>
    <property type="match status" value="1"/>
</dbReference>
<dbReference type="InterPro" id="IPR001451">
    <property type="entry name" value="Hexapep"/>
</dbReference>